<dbReference type="EMBL" id="CP013232">
    <property type="protein sequence ID" value="AMO93790.1"/>
    <property type="molecule type" value="Genomic_DNA"/>
</dbReference>
<dbReference type="InterPro" id="IPR029044">
    <property type="entry name" value="Nucleotide-diphossugar_trans"/>
</dbReference>
<proteinExistence type="predicted"/>
<feature type="domain" description="Glycosyltransferase 2-like" evidence="2">
    <location>
        <begin position="10"/>
        <end position="167"/>
    </location>
</feature>
<evidence type="ECO:0000256" key="1">
    <source>
        <dbReference type="SAM" id="Phobius"/>
    </source>
</evidence>
<name>A0A127P7J4_9BURK</name>
<dbReference type="CDD" id="cd00761">
    <property type="entry name" value="Glyco_tranf_GTA_type"/>
    <property type="match status" value="1"/>
</dbReference>
<dbReference type="PANTHER" id="PTHR22916">
    <property type="entry name" value="GLYCOSYLTRANSFERASE"/>
    <property type="match status" value="1"/>
</dbReference>
<evidence type="ECO:0000259" key="2">
    <source>
        <dbReference type="Pfam" id="PF00535"/>
    </source>
</evidence>
<dbReference type="Gene3D" id="3.90.550.10">
    <property type="entry name" value="Spore Coat Polysaccharide Biosynthesis Protein SpsA, Chain A"/>
    <property type="match status" value="1"/>
</dbReference>
<reference evidence="3 4" key="1">
    <citation type="submission" date="2015-11" db="EMBL/GenBank/DDBJ databases">
        <title>Exploring the genomic traits of fungus-feeding bacterial genus Collimonas.</title>
        <authorList>
            <person name="Song C."/>
            <person name="Schmidt R."/>
            <person name="de Jager V."/>
            <person name="Krzyzanowska D."/>
            <person name="Jongedijk E."/>
            <person name="Cankar K."/>
            <person name="Beekwilder J."/>
            <person name="van Veen A."/>
            <person name="de Boer W."/>
            <person name="van Veen J.A."/>
            <person name="Garbeva P."/>
        </authorList>
    </citation>
    <scope>NUCLEOTIDE SEQUENCE [LARGE SCALE GENOMIC DNA]</scope>
    <source>
        <strain evidence="3 4">Ter6</strain>
    </source>
</reference>
<sequence length="327" mass="37671">MIEISTKLAIAIPTYNRSELLDGQLNSLVPLVEKYGIPIYISDNASIDSTEATVKKWLQVYPHIIYSKNKTNIGMSRNISRVLMLPDTEYVWLLSDDDRLVPTAIEVVLKNSEFGSDLIVVNTKFDVQSNDLRVKELPDSLYDDKNKFIEDLGWHITLISCLVVKRGFVDSIVYQKYAGSLFPHTAALLEMAIMKKSLISWIASPLVYPTKNISDFTTNRSFFDIFIKDWSTVISGLPEYKNKSKDKCILSHGEKAGIFTIPGFFQLRLSGALDFNVYKEYKDYFSRVTHIPRLHIFLISLCPIWLVVQIRKVWRLRNFLKRRNNKS</sequence>
<evidence type="ECO:0000313" key="3">
    <source>
        <dbReference type="EMBL" id="AMO93790.1"/>
    </source>
</evidence>
<keyword evidence="1" id="KW-1133">Transmembrane helix</keyword>
<dbReference type="GO" id="GO:0016758">
    <property type="term" value="F:hexosyltransferase activity"/>
    <property type="evidence" value="ECO:0007669"/>
    <property type="project" value="UniProtKB-ARBA"/>
</dbReference>
<evidence type="ECO:0000313" key="4">
    <source>
        <dbReference type="Proteomes" id="UP000072421"/>
    </source>
</evidence>
<gene>
    <name evidence="3" type="ORF">CFter6_1072</name>
</gene>
<keyword evidence="3" id="KW-0808">Transferase</keyword>
<dbReference type="PANTHER" id="PTHR22916:SF3">
    <property type="entry name" value="UDP-GLCNAC:BETAGAL BETA-1,3-N-ACETYLGLUCOSAMINYLTRANSFERASE-LIKE PROTEIN 1"/>
    <property type="match status" value="1"/>
</dbReference>
<dbReference type="InterPro" id="IPR001173">
    <property type="entry name" value="Glyco_trans_2-like"/>
</dbReference>
<dbReference type="PATRIC" id="fig|158899.10.peg.1082"/>
<dbReference type="RefSeq" id="WP_167351358.1">
    <property type="nucleotide sequence ID" value="NZ_CP013232.1"/>
</dbReference>
<dbReference type="AlphaFoldDB" id="A0A127P7J4"/>
<protein>
    <submittedName>
        <fullName evidence="3">Glycosyl transferase 2 family protein</fullName>
    </submittedName>
</protein>
<feature type="transmembrane region" description="Helical" evidence="1">
    <location>
        <begin position="294"/>
        <end position="314"/>
    </location>
</feature>
<dbReference type="Proteomes" id="UP000072421">
    <property type="component" value="Chromosome"/>
</dbReference>
<dbReference type="Pfam" id="PF00535">
    <property type="entry name" value="Glycos_transf_2"/>
    <property type="match status" value="1"/>
</dbReference>
<keyword evidence="1" id="KW-0472">Membrane</keyword>
<keyword evidence="1" id="KW-0812">Transmembrane</keyword>
<organism evidence="3">
    <name type="scientific">Collimonas fungivorans</name>
    <dbReference type="NCBI Taxonomy" id="158899"/>
    <lineage>
        <taxon>Bacteria</taxon>
        <taxon>Pseudomonadati</taxon>
        <taxon>Pseudomonadota</taxon>
        <taxon>Betaproteobacteria</taxon>
        <taxon>Burkholderiales</taxon>
        <taxon>Oxalobacteraceae</taxon>
        <taxon>Collimonas</taxon>
    </lineage>
</organism>
<dbReference type="SUPFAM" id="SSF53448">
    <property type="entry name" value="Nucleotide-diphospho-sugar transferases"/>
    <property type="match status" value="1"/>
</dbReference>
<accession>A0A127P7J4</accession>